<gene>
    <name evidence="2" type="ORF">DFH07DRAFT_972829</name>
</gene>
<evidence type="ECO:0000313" key="3">
    <source>
        <dbReference type="Proteomes" id="UP001215280"/>
    </source>
</evidence>
<feature type="compositionally biased region" description="Low complexity" evidence="1">
    <location>
        <begin position="608"/>
        <end position="623"/>
    </location>
</feature>
<feature type="region of interest" description="Disordered" evidence="1">
    <location>
        <begin position="563"/>
        <end position="653"/>
    </location>
</feature>
<protein>
    <submittedName>
        <fullName evidence="2">Uncharacterized protein</fullName>
    </submittedName>
</protein>
<feature type="region of interest" description="Disordered" evidence="1">
    <location>
        <begin position="163"/>
        <end position="292"/>
    </location>
</feature>
<organism evidence="2 3">
    <name type="scientific">Mycena maculata</name>
    <dbReference type="NCBI Taxonomy" id="230809"/>
    <lineage>
        <taxon>Eukaryota</taxon>
        <taxon>Fungi</taxon>
        <taxon>Dikarya</taxon>
        <taxon>Basidiomycota</taxon>
        <taxon>Agaricomycotina</taxon>
        <taxon>Agaricomycetes</taxon>
        <taxon>Agaricomycetidae</taxon>
        <taxon>Agaricales</taxon>
        <taxon>Marasmiineae</taxon>
        <taxon>Mycenaceae</taxon>
        <taxon>Mycena</taxon>
    </lineage>
</organism>
<keyword evidence="3" id="KW-1185">Reference proteome</keyword>
<evidence type="ECO:0000256" key="1">
    <source>
        <dbReference type="SAM" id="MobiDB-lite"/>
    </source>
</evidence>
<feature type="compositionally biased region" description="Acidic residues" evidence="1">
    <location>
        <begin position="570"/>
        <end position="592"/>
    </location>
</feature>
<proteinExistence type="predicted"/>
<feature type="compositionally biased region" description="Pro residues" evidence="1">
    <location>
        <begin position="597"/>
        <end position="607"/>
    </location>
</feature>
<sequence>MSSPKSKPTATRPKARPKVSVSPLFYDIFNHDSVYPLGLHLLDPESIIDCARPELKTCVINALPALRYLKRNVNFQDLDDQARLFYAGINQIMERLYTLPREWYAFCVDEDTYPSDLSNLIKVIPPARNQVVFDPSDYDPLGRLFVNYDDSVPTDAQIRGFLKGLPPVPSMPPSLAAQPEAGPSKAKAHAASPSVGPSKKRPREAEDNDSVVPDVGVGSEEDVPASKPKASRTKRAKTDEGSPEPARPSRKKKSKGKAKEEATSNKIPDVPHRRNRSPGAKAASRSDKDPDATKISKLIAARVQQAKDAKAGTPVQLNVDLDGDNYNLGDPDDIYLYLVRKKAQLAPDRFFTGYPTTTAHRRLDSDTYVNRFESLELIDVQKILEVDIKDTLIPEEPCMFCILHRVECVPIAFGHGCLNCFLKGFRFCCHTATMSELIKFHTEFAERFAEASHTTGIIVDQFQRTATRLASITSLYNDASIDFAEAFDHLVRHFNDCIEKFGDETFATRFSDSSLAVRTHLADLVAQFRGTYKSFKNLDMSDVDFGMPPRPLSTARALIDIAQDPSESVEAVDEDAAGEEEAESEEAEEEVEESRPATPPKPAPKPTSRPSAAKPVSTPNKPSSRPPVSKPASKPSPARPPSTRSRAAPKGQE</sequence>
<feature type="compositionally biased region" description="Low complexity" evidence="1">
    <location>
        <begin position="181"/>
        <end position="194"/>
    </location>
</feature>
<dbReference type="Proteomes" id="UP001215280">
    <property type="component" value="Unassembled WGS sequence"/>
</dbReference>
<evidence type="ECO:0000313" key="2">
    <source>
        <dbReference type="EMBL" id="KAJ7719694.1"/>
    </source>
</evidence>
<comment type="caution">
    <text evidence="2">The sequence shown here is derived from an EMBL/GenBank/DDBJ whole genome shotgun (WGS) entry which is preliminary data.</text>
</comment>
<accession>A0AAD7MJV9</accession>
<feature type="compositionally biased region" description="Low complexity" evidence="1">
    <location>
        <begin position="630"/>
        <end position="653"/>
    </location>
</feature>
<dbReference type="EMBL" id="JARJLG010000288">
    <property type="protein sequence ID" value="KAJ7719694.1"/>
    <property type="molecule type" value="Genomic_DNA"/>
</dbReference>
<dbReference type="AlphaFoldDB" id="A0AAD7MJV9"/>
<reference evidence="2" key="1">
    <citation type="submission" date="2023-03" db="EMBL/GenBank/DDBJ databases">
        <title>Massive genome expansion in bonnet fungi (Mycena s.s.) driven by repeated elements and novel gene families across ecological guilds.</title>
        <authorList>
            <consortium name="Lawrence Berkeley National Laboratory"/>
            <person name="Harder C.B."/>
            <person name="Miyauchi S."/>
            <person name="Viragh M."/>
            <person name="Kuo A."/>
            <person name="Thoen E."/>
            <person name="Andreopoulos B."/>
            <person name="Lu D."/>
            <person name="Skrede I."/>
            <person name="Drula E."/>
            <person name="Henrissat B."/>
            <person name="Morin E."/>
            <person name="Kohler A."/>
            <person name="Barry K."/>
            <person name="LaButti K."/>
            <person name="Morin E."/>
            <person name="Salamov A."/>
            <person name="Lipzen A."/>
            <person name="Mereny Z."/>
            <person name="Hegedus B."/>
            <person name="Baldrian P."/>
            <person name="Stursova M."/>
            <person name="Weitz H."/>
            <person name="Taylor A."/>
            <person name="Grigoriev I.V."/>
            <person name="Nagy L.G."/>
            <person name="Martin F."/>
            <person name="Kauserud H."/>
        </authorList>
    </citation>
    <scope>NUCLEOTIDE SEQUENCE</scope>
    <source>
        <strain evidence="2">CBHHK188m</strain>
    </source>
</reference>
<name>A0AAD7MJV9_9AGAR</name>